<dbReference type="PANTHER" id="PTHR42663">
    <property type="entry name" value="HYDROLASE C777.06C-RELATED-RELATED"/>
    <property type="match status" value="1"/>
</dbReference>
<sequence length="258" mass="29473">MTAITFRGTGDSMGVPRVYCDCPVCEEARSGNRNRRYRSLVQIDDDNAGTMMIDCGPDWGRQMEAAGLRIVDRILITHAHFDHIGGLVEWADACRWLGKSGEAYAPSEVIKEIADRFPWLQRQIHFHAIDTPVQFGDWVTSCWRVNHGKNGYAYAYRFDNAATGKAWAYCSDAIGLTEEQQKPLYGLDLLVLGTSFYKEEFPYDTRSVYDVTEAAGLLRIWQPKRTVFTHMSHDIDLRREYELPEHSAFAETGMQLFI</sequence>
<dbReference type="PANTHER" id="PTHR42663:SF6">
    <property type="entry name" value="HYDROLASE C777.06C-RELATED"/>
    <property type="match status" value="1"/>
</dbReference>
<dbReference type="OrthoDB" id="9800940at2"/>
<organism evidence="5 6">
    <name type="scientific">Paenibacillus protaetiae</name>
    <dbReference type="NCBI Taxonomy" id="2509456"/>
    <lineage>
        <taxon>Bacteria</taxon>
        <taxon>Bacillati</taxon>
        <taxon>Bacillota</taxon>
        <taxon>Bacilli</taxon>
        <taxon>Bacillales</taxon>
        <taxon>Paenibacillaceae</taxon>
        <taxon>Paenibacillus</taxon>
    </lineage>
</organism>
<comment type="catalytic activity">
    <reaction evidence="3">
        <text>3',5'-cyclic UMP + H2O = UMP + H(+)</text>
        <dbReference type="Rhea" id="RHEA:70575"/>
        <dbReference type="ChEBI" id="CHEBI:15377"/>
        <dbReference type="ChEBI" id="CHEBI:15378"/>
        <dbReference type="ChEBI" id="CHEBI:57865"/>
        <dbReference type="ChEBI" id="CHEBI:184387"/>
    </reaction>
    <physiologicalReaction direction="left-to-right" evidence="3">
        <dbReference type="Rhea" id="RHEA:70576"/>
    </physiologicalReaction>
</comment>
<evidence type="ECO:0000313" key="6">
    <source>
        <dbReference type="Proteomes" id="UP000293568"/>
    </source>
</evidence>
<evidence type="ECO:0000256" key="1">
    <source>
        <dbReference type="ARBA" id="ARBA00034221"/>
    </source>
</evidence>
<protein>
    <submittedName>
        <fullName evidence="5">MBL fold metallo-hydrolase</fullName>
    </submittedName>
</protein>
<accession>A0A4P6ESE2</accession>
<dbReference type="InterPro" id="IPR036866">
    <property type="entry name" value="RibonucZ/Hydroxyglut_hydro"/>
</dbReference>
<evidence type="ECO:0000313" key="5">
    <source>
        <dbReference type="EMBL" id="QAY66030.1"/>
    </source>
</evidence>
<proteinExistence type="predicted"/>
<dbReference type="RefSeq" id="WP_129439195.1">
    <property type="nucleotide sequence ID" value="NZ_CP035492.1"/>
</dbReference>
<feature type="domain" description="Metallo-beta-lactamase" evidence="4">
    <location>
        <begin position="37"/>
        <end position="230"/>
    </location>
</feature>
<dbReference type="Proteomes" id="UP000293568">
    <property type="component" value="Chromosome"/>
</dbReference>
<dbReference type="EMBL" id="CP035492">
    <property type="protein sequence ID" value="QAY66030.1"/>
    <property type="molecule type" value="Genomic_DNA"/>
</dbReference>
<dbReference type="SUPFAM" id="SSF56281">
    <property type="entry name" value="Metallo-hydrolase/oxidoreductase"/>
    <property type="match status" value="1"/>
</dbReference>
<reference evidence="5 6" key="1">
    <citation type="submission" date="2019-01" db="EMBL/GenBank/DDBJ databases">
        <title>Genome sequencing of strain FW100M-2.</title>
        <authorList>
            <person name="Heo J."/>
            <person name="Kim S.-J."/>
            <person name="Kim J.-S."/>
            <person name="Hong S.-B."/>
            <person name="Kwon S.-W."/>
        </authorList>
    </citation>
    <scope>NUCLEOTIDE SEQUENCE [LARGE SCALE GENOMIC DNA]</scope>
    <source>
        <strain evidence="5 6">FW100M-2</strain>
    </source>
</reference>
<keyword evidence="5" id="KW-0378">Hydrolase</keyword>
<dbReference type="CDD" id="cd16279">
    <property type="entry name" value="metallo-hydrolase-like_MBL-fold"/>
    <property type="match status" value="1"/>
</dbReference>
<gene>
    <name evidence="5" type="ORF">ET464_06120</name>
</gene>
<dbReference type="Pfam" id="PF12706">
    <property type="entry name" value="Lactamase_B_2"/>
    <property type="match status" value="1"/>
</dbReference>
<comment type="catalytic activity">
    <reaction evidence="1">
        <text>3',5'-cyclic CMP + H2O = CMP + H(+)</text>
        <dbReference type="Rhea" id="RHEA:72675"/>
        <dbReference type="ChEBI" id="CHEBI:15377"/>
        <dbReference type="ChEBI" id="CHEBI:15378"/>
        <dbReference type="ChEBI" id="CHEBI:58003"/>
        <dbReference type="ChEBI" id="CHEBI:60377"/>
    </reaction>
    <physiologicalReaction direction="left-to-right" evidence="1">
        <dbReference type="Rhea" id="RHEA:72676"/>
    </physiologicalReaction>
</comment>
<evidence type="ECO:0000259" key="4">
    <source>
        <dbReference type="SMART" id="SM00849"/>
    </source>
</evidence>
<dbReference type="AlphaFoldDB" id="A0A4P6ESE2"/>
<keyword evidence="6" id="KW-1185">Reference proteome</keyword>
<evidence type="ECO:0000256" key="3">
    <source>
        <dbReference type="ARBA" id="ARBA00048505"/>
    </source>
</evidence>
<dbReference type="GO" id="GO:0016787">
    <property type="term" value="F:hydrolase activity"/>
    <property type="evidence" value="ECO:0007669"/>
    <property type="project" value="UniProtKB-KW"/>
</dbReference>
<dbReference type="InterPro" id="IPR001279">
    <property type="entry name" value="Metallo-B-lactamas"/>
</dbReference>
<dbReference type="SMART" id="SM00849">
    <property type="entry name" value="Lactamase_B"/>
    <property type="match status" value="1"/>
</dbReference>
<comment type="function">
    <text evidence="2">Counteracts the endogenous Pycsar antiviral defense system. Phosphodiesterase that enables metal-dependent hydrolysis of host cyclic nucleotide Pycsar defense signals such as cCMP and cUMP.</text>
</comment>
<name>A0A4P6ESE2_9BACL</name>
<dbReference type="Gene3D" id="3.60.15.10">
    <property type="entry name" value="Ribonuclease Z/Hydroxyacylglutathione hydrolase-like"/>
    <property type="match status" value="1"/>
</dbReference>
<dbReference type="KEGG" id="pprt:ET464_06120"/>
<evidence type="ECO:0000256" key="2">
    <source>
        <dbReference type="ARBA" id="ARBA00034301"/>
    </source>
</evidence>